<dbReference type="InterPro" id="IPR015813">
    <property type="entry name" value="Pyrv/PenolPyrv_kinase-like_dom"/>
</dbReference>
<dbReference type="HAMAP" id="MF_00595">
    <property type="entry name" value="PEPcase_type1"/>
    <property type="match status" value="1"/>
</dbReference>
<dbReference type="GO" id="GO:0015977">
    <property type="term" value="P:carbon fixation"/>
    <property type="evidence" value="ECO:0007669"/>
    <property type="project" value="UniProtKB-UniRule"/>
</dbReference>
<reference evidence="13" key="1">
    <citation type="submission" date="2022-06" db="EMBL/GenBank/DDBJ databases">
        <title>Aeoliella straminimaris, a novel planctomycete from sediments.</title>
        <authorList>
            <person name="Vitorino I.R."/>
            <person name="Lage O.M."/>
        </authorList>
    </citation>
    <scope>NUCLEOTIDE SEQUENCE</scope>
    <source>
        <strain evidence="13">ICT_H6.2</strain>
    </source>
</reference>
<dbReference type="GO" id="GO:0006107">
    <property type="term" value="P:oxaloacetate metabolic process"/>
    <property type="evidence" value="ECO:0007669"/>
    <property type="project" value="UniProtKB-UniRule"/>
</dbReference>
<proteinExistence type="inferred from homology"/>
<dbReference type="GO" id="GO:0000287">
    <property type="term" value="F:magnesium ion binding"/>
    <property type="evidence" value="ECO:0007669"/>
    <property type="project" value="UniProtKB-UniRule"/>
</dbReference>
<evidence type="ECO:0000256" key="5">
    <source>
        <dbReference type="ARBA" id="ARBA00022419"/>
    </source>
</evidence>
<evidence type="ECO:0000256" key="3">
    <source>
        <dbReference type="ARBA" id="ARBA00008346"/>
    </source>
</evidence>
<dbReference type="RefSeq" id="WP_252851943.1">
    <property type="nucleotide sequence ID" value="NZ_JAMXLR010000026.1"/>
</dbReference>
<dbReference type="EMBL" id="JAMXLR010000026">
    <property type="protein sequence ID" value="MCO6043841.1"/>
    <property type="molecule type" value="Genomic_DNA"/>
</dbReference>
<evidence type="ECO:0000256" key="2">
    <source>
        <dbReference type="ARBA" id="ARBA00003670"/>
    </source>
</evidence>
<evidence type="ECO:0000313" key="13">
    <source>
        <dbReference type="EMBL" id="MCO6043841.1"/>
    </source>
</evidence>
<dbReference type="PRINTS" id="PR00150">
    <property type="entry name" value="PEPCARBXLASE"/>
</dbReference>
<feature type="active site" evidence="10 12">
    <location>
        <position position="581"/>
    </location>
</feature>
<evidence type="ECO:0000256" key="9">
    <source>
        <dbReference type="ARBA" id="ARBA00048995"/>
    </source>
</evidence>
<dbReference type="InterPro" id="IPR021135">
    <property type="entry name" value="PEP_COase"/>
</dbReference>
<dbReference type="Gene3D" id="1.20.1440.90">
    <property type="entry name" value="Phosphoenolpyruvate/pyruvate domain"/>
    <property type="match status" value="1"/>
</dbReference>
<keyword evidence="7 10" id="KW-0456">Lyase</keyword>
<dbReference type="GO" id="GO:0008964">
    <property type="term" value="F:phosphoenolpyruvate carboxylase activity"/>
    <property type="evidence" value="ECO:0007669"/>
    <property type="project" value="UniProtKB-UniRule"/>
</dbReference>
<dbReference type="PANTHER" id="PTHR30523">
    <property type="entry name" value="PHOSPHOENOLPYRUVATE CARBOXYLASE"/>
    <property type="match status" value="1"/>
</dbReference>
<gene>
    <name evidence="10 13" type="primary">ppc</name>
    <name evidence="13" type="ORF">NG895_07965</name>
</gene>
<evidence type="ECO:0000256" key="10">
    <source>
        <dbReference type="HAMAP-Rule" id="MF_00595"/>
    </source>
</evidence>
<dbReference type="PROSITE" id="PS00781">
    <property type="entry name" value="PEPCASE_1"/>
    <property type="match status" value="1"/>
</dbReference>
<evidence type="ECO:0000256" key="7">
    <source>
        <dbReference type="ARBA" id="ARBA00023239"/>
    </source>
</evidence>
<dbReference type="EC" id="4.1.1.31" evidence="4 10"/>
<accession>A0A9X2JFL6</accession>
<name>A0A9X2JFL6_9BACT</name>
<dbReference type="InterPro" id="IPR022805">
    <property type="entry name" value="PEP_COase_bac/pln-type"/>
</dbReference>
<comment type="caution">
    <text evidence="13">The sequence shown here is derived from an EMBL/GenBank/DDBJ whole genome shotgun (WGS) entry which is preliminary data.</text>
</comment>
<comment type="catalytic activity">
    <reaction evidence="9 10">
        <text>oxaloacetate + phosphate = phosphoenolpyruvate + hydrogencarbonate</text>
        <dbReference type="Rhea" id="RHEA:28370"/>
        <dbReference type="ChEBI" id="CHEBI:16452"/>
        <dbReference type="ChEBI" id="CHEBI:17544"/>
        <dbReference type="ChEBI" id="CHEBI:43474"/>
        <dbReference type="ChEBI" id="CHEBI:58702"/>
        <dbReference type="EC" id="4.1.1.31"/>
    </reaction>
</comment>
<evidence type="ECO:0000256" key="12">
    <source>
        <dbReference type="PROSITE-ProRule" id="PRU10112"/>
    </source>
</evidence>
<dbReference type="Pfam" id="PF00311">
    <property type="entry name" value="PEPcase"/>
    <property type="match status" value="1"/>
</dbReference>
<feature type="active site" evidence="10 11">
    <location>
        <position position="144"/>
    </location>
</feature>
<evidence type="ECO:0000256" key="11">
    <source>
        <dbReference type="PROSITE-ProRule" id="PRU10111"/>
    </source>
</evidence>
<organism evidence="13 14">
    <name type="scientific">Aeoliella straminimaris</name>
    <dbReference type="NCBI Taxonomy" id="2954799"/>
    <lineage>
        <taxon>Bacteria</taxon>
        <taxon>Pseudomonadati</taxon>
        <taxon>Planctomycetota</taxon>
        <taxon>Planctomycetia</taxon>
        <taxon>Pirellulales</taxon>
        <taxon>Lacipirellulaceae</taxon>
        <taxon>Aeoliella</taxon>
    </lineage>
</organism>
<evidence type="ECO:0000256" key="6">
    <source>
        <dbReference type="ARBA" id="ARBA00022842"/>
    </source>
</evidence>
<dbReference type="GO" id="GO:0005829">
    <property type="term" value="C:cytosol"/>
    <property type="evidence" value="ECO:0007669"/>
    <property type="project" value="TreeGrafter"/>
</dbReference>
<dbReference type="Proteomes" id="UP001155241">
    <property type="component" value="Unassembled WGS sequence"/>
</dbReference>
<dbReference type="InterPro" id="IPR033129">
    <property type="entry name" value="PEPCASE_His_AS"/>
</dbReference>
<keyword evidence="14" id="KW-1185">Reference proteome</keyword>
<comment type="similarity">
    <text evidence="3 10">Belongs to the PEPCase type 1 family.</text>
</comment>
<dbReference type="PANTHER" id="PTHR30523:SF6">
    <property type="entry name" value="PHOSPHOENOLPYRUVATE CARBOXYLASE"/>
    <property type="match status" value="1"/>
</dbReference>
<dbReference type="PROSITE" id="PS00393">
    <property type="entry name" value="PEPCASE_2"/>
    <property type="match status" value="1"/>
</dbReference>
<dbReference type="AlphaFoldDB" id="A0A9X2JFL6"/>
<evidence type="ECO:0000313" key="14">
    <source>
        <dbReference type="Proteomes" id="UP001155241"/>
    </source>
</evidence>
<dbReference type="SUPFAM" id="SSF51621">
    <property type="entry name" value="Phosphoenolpyruvate/pyruvate domain"/>
    <property type="match status" value="1"/>
</dbReference>
<keyword evidence="8 10" id="KW-0120">Carbon dioxide fixation</keyword>
<evidence type="ECO:0000256" key="8">
    <source>
        <dbReference type="ARBA" id="ARBA00023300"/>
    </source>
</evidence>
<dbReference type="NCBIfam" id="NF000584">
    <property type="entry name" value="PRK00009.1"/>
    <property type="match status" value="1"/>
</dbReference>
<comment type="subunit">
    <text evidence="10">Homotetramer.</text>
</comment>
<comment type="cofactor">
    <cofactor evidence="1 10">
        <name>Mg(2+)</name>
        <dbReference type="ChEBI" id="CHEBI:18420"/>
    </cofactor>
</comment>
<sequence>MSAPQQSELRREVDSLGRLFGEVIKHHAGQQGFDLVEEVRSMARRLSEGDASMATQLRDRIAQLSGDELSIIIRSFTIVLELANLAEDRHRIRVIRDREQQAYPDARSESIGAAFATLHDDGLSTAEIRGLLERVKIELVFTAHPTEAKRRSVRRILHRIRQLLNAGDDDELLPRERERNNLFIRGELHKLWQTDFVRPWRPTVLQEVERGLAIMPGLWNEAPALLNDLERALQRYYPKVAPPESPLVSFGSWIGGDRDGNPFVTPAVTAETLTLLRRHAVLEHRSKARQLARSLSMSDRLTKRPAKIEAALADVSNRWPTLAKELEKLAPLETYRRWLFAMRWRLNKTLQCSIDQPAGKDSPAYWSRNDLAADVELVAECLRETGDELLVTNEVEPWLAQIKVFGLHTARLDLRQHSAVYRSAIDEMCRVAGLCDEPAGLDEPRRVELLVNSMASEQLPGLDAEVSDSTRETLELFALVRRTMRLRGAGPFGAHVLSMTEKASDIVSMLWLWNWSGRVDGGSPRDAELHLPLSPLFETIDDLNGAPDTLRQLFSIPTYRQYVTEQGDDHMVMVGYSDSTKDGGYLSAQWALQQSQSAMQQVADEFGIKLTFFHGRGGSLGRGGGPAARSILSLPGDAFSGSLRLTEQGEVLAERYGTPAIAYRHLEQVCWSTLTAASRVADPPPPAWVEMMERLASSSLAAYRKLVDSPRFADFYREVTPIDEIERLPIGSRPSKRKGGNRIEDLRAIPWVFSWTQCRAILPAWYGIGSAVEPLLDDPAAIDLLRKMLKEWAFFEATISNAELALAKANMPVFQLYGELGNQIEGGQQLAQAIVDEYERSRRAVCAINNTENLLESIPWLGRSIQVRNGYVDALNVAQVVLLERVANDPDAYQHAMPDALEHLVNLGINGVSAGMRTTG</sequence>
<comment type="function">
    <text evidence="2 10">Forms oxaloacetate, a four-carbon dicarboxylic acid source for the tricarboxylic acid cycle.</text>
</comment>
<evidence type="ECO:0000256" key="4">
    <source>
        <dbReference type="ARBA" id="ARBA00012305"/>
    </source>
</evidence>
<keyword evidence="6 10" id="KW-0460">Magnesium</keyword>
<evidence type="ECO:0000256" key="1">
    <source>
        <dbReference type="ARBA" id="ARBA00001946"/>
    </source>
</evidence>
<protein>
    <recommendedName>
        <fullName evidence="5 10">Phosphoenolpyruvate carboxylase</fullName>
        <shortName evidence="10">PEPC</shortName>
        <shortName evidence="10">PEPCase</shortName>
        <ecNumber evidence="4 10">4.1.1.31</ecNumber>
    </recommendedName>
</protein>
<dbReference type="InterPro" id="IPR018129">
    <property type="entry name" value="PEP_COase_Lys_AS"/>
</dbReference>
<dbReference type="GO" id="GO:0006099">
    <property type="term" value="P:tricarboxylic acid cycle"/>
    <property type="evidence" value="ECO:0007669"/>
    <property type="project" value="InterPro"/>
</dbReference>